<dbReference type="Ensembl" id="ENSCINT00000036614.1">
    <property type="protein sequence ID" value="ENSCINP00000032916.1"/>
    <property type="gene ID" value="ENSCING00000021577.1"/>
</dbReference>
<keyword evidence="2" id="KW-1185">Reference proteome</keyword>
<reference evidence="1" key="4">
    <citation type="submission" date="2025-09" db="UniProtKB">
        <authorList>
            <consortium name="Ensembl"/>
        </authorList>
    </citation>
    <scope>IDENTIFICATION</scope>
</reference>
<reference evidence="1" key="2">
    <citation type="journal article" date="2008" name="Genome Biol.">
        <title>Improved genome assembly and evidence-based global gene model set for the chordate Ciona intestinalis: new insight into intron and operon populations.</title>
        <authorList>
            <person name="Satou Y."/>
            <person name="Mineta K."/>
            <person name="Ogasawara M."/>
            <person name="Sasakura Y."/>
            <person name="Shoguchi E."/>
            <person name="Ueno K."/>
            <person name="Yamada L."/>
            <person name="Matsumoto J."/>
            <person name="Wasserscheid J."/>
            <person name="Dewar K."/>
            <person name="Wiley G.B."/>
            <person name="Macmil S.L."/>
            <person name="Roe B.A."/>
            <person name="Zeller R.W."/>
            <person name="Hastings K.E."/>
            <person name="Lemaire P."/>
            <person name="Lindquist E."/>
            <person name="Endo T."/>
            <person name="Hotta K."/>
            <person name="Inaba K."/>
        </authorList>
    </citation>
    <scope>NUCLEOTIDE SEQUENCE [LARGE SCALE GENOMIC DNA]</scope>
    <source>
        <strain evidence="1">wild type</strain>
    </source>
</reference>
<organism evidence="1 2">
    <name type="scientific">Ciona intestinalis</name>
    <name type="common">Transparent sea squirt</name>
    <name type="synonym">Ascidia intestinalis</name>
    <dbReference type="NCBI Taxonomy" id="7719"/>
    <lineage>
        <taxon>Eukaryota</taxon>
        <taxon>Metazoa</taxon>
        <taxon>Chordata</taxon>
        <taxon>Tunicata</taxon>
        <taxon>Ascidiacea</taxon>
        <taxon>Phlebobranchia</taxon>
        <taxon>Cionidae</taxon>
        <taxon>Ciona</taxon>
    </lineage>
</organism>
<reference evidence="1" key="3">
    <citation type="submission" date="2025-08" db="UniProtKB">
        <authorList>
            <consortium name="Ensembl"/>
        </authorList>
    </citation>
    <scope>IDENTIFICATION</scope>
</reference>
<evidence type="ECO:0000313" key="2">
    <source>
        <dbReference type="Proteomes" id="UP000008144"/>
    </source>
</evidence>
<reference evidence="2" key="1">
    <citation type="journal article" date="2002" name="Science">
        <title>The draft genome of Ciona intestinalis: insights into chordate and vertebrate origins.</title>
        <authorList>
            <person name="Dehal P."/>
            <person name="Satou Y."/>
            <person name="Campbell R.K."/>
            <person name="Chapman J."/>
            <person name="Degnan B."/>
            <person name="De Tomaso A."/>
            <person name="Davidson B."/>
            <person name="Di Gregorio A."/>
            <person name="Gelpke M."/>
            <person name="Goodstein D.M."/>
            <person name="Harafuji N."/>
            <person name="Hastings K.E."/>
            <person name="Ho I."/>
            <person name="Hotta K."/>
            <person name="Huang W."/>
            <person name="Kawashima T."/>
            <person name="Lemaire P."/>
            <person name="Martinez D."/>
            <person name="Meinertzhagen I.A."/>
            <person name="Necula S."/>
            <person name="Nonaka M."/>
            <person name="Putnam N."/>
            <person name="Rash S."/>
            <person name="Saiga H."/>
            <person name="Satake M."/>
            <person name="Terry A."/>
            <person name="Yamada L."/>
            <person name="Wang H.G."/>
            <person name="Awazu S."/>
            <person name="Azumi K."/>
            <person name="Boore J."/>
            <person name="Branno M."/>
            <person name="Chin-Bow S."/>
            <person name="DeSantis R."/>
            <person name="Doyle S."/>
            <person name="Francino P."/>
            <person name="Keys D.N."/>
            <person name="Haga S."/>
            <person name="Hayashi H."/>
            <person name="Hino K."/>
            <person name="Imai K.S."/>
            <person name="Inaba K."/>
            <person name="Kano S."/>
            <person name="Kobayashi K."/>
            <person name="Kobayashi M."/>
            <person name="Lee B.I."/>
            <person name="Makabe K.W."/>
            <person name="Manohar C."/>
            <person name="Matassi G."/>
            <person name="Medina M."/>
            <person name="Mochizuki Y."/>
            <person name="Mount S."/>
            <person name="Morishita T."/>
            <person name="Miura S."/>
            <person name="Nakayama A."/>
            <person name="Nishizaka S."/>
            <person name="Nomoto H."/>
            <person name="Ohta F."/>
            <person name="Oishi K."/>
            <person name="Rigoutsos I."/>
            <person name="Sano M."/>
            <person name="Sasaki A."/>
            <person name="Sasakura Y."/>
            <person name="Shoguchi E."/>
            <person name="Shin-i T."/>
            <person name="Spagnuolo A."/>
            <person name="Stainier D."/>
            <person name="Suzuki M.M."/>
            <person name="Tassy O."/>
            <person name="Takatori N."/>
            <person name="Tokuoka M."/>
            <person name="Yagi K."/>
            <person name="Yoshizaki F."/>
            <person name="Wada S."/>
            <person name="Zhang C."/>
            <person name="Hyatt P.D."/>
            <person name="Larimer F."/>
            <person name="Detter C."/>
            <person name="Doggett N."/>
            <person name="Glavina T."/>
            <person name="Hawkins T."/>
            <person name="Richardson P."/>
            <person name="Lucas S."/>
            <person name="Kohara Y."/>
            <person name="Levine M."/>
            <person name="Satoh N."/>
            <person name="Rokhsar D.S."/>
        </authorList>
    </citation>
    <scope>NUCLEOTIDE SEQUENCE [LARGE SCALE GENOMIC DNA]</scope>
</reference>
<dbReference type="EMBL" id="EAAA01000006">
    <property type="status" value="NOT_ANNOTATED_CDS"/>
    <property type="molecule type" value="Genomic_DNA"/>
</dbReference>
<protein>
    <submittedName>
        <fullName evidence="1">Uncharacterized protein</fullName>
    </submittedName>
</protein>
<evidence type="ECO:0000313" key="1">
    <source>
        <dbReference type="Ensembl" id="ENSCINP00000032916.1"/>
    </source>
</evidence>
<dbReference type="InParanoid" id="H2XTD2"/>
<accession>H2XTD2</accession>
<dbReference type="AlphaFoldDB" id="H2XTD2"/>
<dbReference type="HOGENOM" id="CLU_3190990_0_0_1"/>
<dbReference type="Proteomes" id="UP000008144">
    <property type="component" value="Chromosome 1"/>
</dbReference>
<proteinExistence type="predicted"/>
<sequence length="46" mass="5371">MPWDLGLRPELTHYLNIVNAHSILYSWPITPNNIELADYNNGQNDF</sequence>
<name>H2XTD2_CIOIN</name>